<dbReference type="InterPro" id="IPR038765">
    <property type="entry name" value="Papain-like_cys_pep_sf"/>
</dbReference>
<dbReference type="AlphaFoldDB" id="A0AAV9ITK4"/>
<dbReference type="PROSITE" id="PS00973">
    <property type="entry name" value="USP_2"/>
    <property type="match status" value="1"/>
</dbReference>
<feature type="region of interest" description="Disordered" evidence="7">
    <location>
        <begin position="1"/>
        <end position="61"/>
    </location>
</feature>
<dbReference type="PANTHER" id="PTHR24006">
    <property type="entry name" value="UBIQUITIN CARBOXYL-TERMINAL HYDROLASE"/>
    <property type="match status" value="1"/>
</dbReference>
<proteinExistence type="inferred from homology"/>
<evidence type="ECO:0000256" key="5">
    <source>
        <dbReference type="ARBA" id="ARBA00022807"/>
    </source>
</evidence>
<reference evidence="9 10" key="1">
    <citation type="submission" date="2022-07" db="EMBL/GenBank/DDBJ databases">
        <title>Genome-wide signatures of adaptation to extreme environments.</title>
        <authorList>
            <person name="Cho C.H."/>
            <person name="Yoon H.S."/>
        </authorList>
    </citation>
    <scope>NUCLEOTIDE SEQUENCE [LARGE SCALE GENOMIC DNA]</scope>
    <source>
        <strain evidence="9 10">DBV 063 E5</strain>
    </source>
</reference>
<evidence type="ECO:0000256" key="2">
    <source>
        <dbReference type="ARBA" id="ARBA00022670"/>
    </source>
</evidence>
<name>A0AAV9ITK4_CYACA</name>
<evidence type="ECO:0000256" key="1">
    <source>
        <dbReference type="ARBA" id="ARBA00000707"/>
    </source>
</evidence>
<dbReference type="PANTHER" id="PTHR24006:SF687">
    <property type="entry name" value="UBIQUITIN CARBOXYL-TERMINAL HYDROLASE 10"/>
    <property type="match status" value="1"/>
</dbReference>
<evidence type="ECO:0000256" key="3">
    <source>
        <dbReference type="ARBA" id="ARBA00022786"/>
    </source>
</evidence>
<dbReference type="InterPro" id="IPR018200">
    <property type="entry name" value="USP_CS"/>
</dbReference>
<protein>
    <recommendedName>
        <fullName evidence="6">Ubiquitin carboxyl-terminal hydrolase</fullName>
        <ecNumber evidence="6">3.4.19.12</ecNumber>
    </recommendedName>
</protein>
<feature type="compositionally biased region" description="Low complexity" evidence="7">
    <location>
        <begin position="139"/>
        <end position="156"/>
    </location>
</feature>
<sequence length="630" mass="68204">MNGEGWEVVGRHPRRRGNENGGGRTPRRQRRDGGAARGAQRRGPWRRRGDEPPKVDSSAVDEVRRALSGCQVSADAGAPGCTPSSGVPECHAVDEERATTSSTPLTSNQEANGAAALAPSGTLPWSAVAGGVHRAGDEATSVPSPAGSPPASEAVPFVPENGTDSDTQLVDWPAARALLRYGHREGQPDAPPSAHPNHRHTPDEHPSPSGPMSHPSARPGLANTGNSCFLNAVLQALLAVRPFADTCTALAHVLPTPTVLANAYSCPLLSGFMRLLSEWRAWRRLHATTAARTASRPAPYLVPDYFWDGAGGLLQSLARGGQEDAQELLTLLLDGLHDEAVQLLQALHEAVPLRDERIADRVQALRDAREAEHRIAAGDSSSTTGDGEWTTVDRRGRTARLRIHGTAPSFVSTIFGGLLCSDVHRKGSKRSIVKEPFLVMSIDIDPRRARSLPEAIQHFMEPERVADASPKDLMSATGLLGRASRMPDMSVCRRITWDVPLPPVLLFHLKRFGWSRAGAQPRKLDHHVAFPLCLDIDPAWVHAAARHTEWGARRYRLVAVVTHLGAEWVGGHYIADVAVSQEEATARMNGGTGAEDQTYRWLCCDDVQVYPVPVRAVLARPAYLLAYQRM</sequence>
<keyword evidence="4 6" id="KW-0378">Hydrolase</keyword>
<dbReference type="SUPFAM" id="SSF54001">
    <property type="entry name" value="Cysteine proteinases"/>
    <property type="match status" value="1"/>
</dbReference>
<dbReference type="Gene3D" id="3.90.70.10">
    <property type="entry name" value="Cysteine proteinases"/>
    <property type="match status" value="1"/>
</dbReference>
<evidence type="ECO:0000313" key="9">
    <source>
        <dbReference type="EMBL" id="KAK4535440.1"/>
    </source>
</evidence>
<comment type="caution">
    <text evidence="9">The sequence shown here is derived from an EMBL/GenBank/DDBJ whole genome shotgun (WGS) entry which is preliminary data.</text>
</comment>
<dbReference type="GO" id="GO:0005829">
    <property type="term" value="C:cytosol"/>
    <property type="evidence" value="ECO:0007669"/>
    <property type="project" value="TreeGrafter"/>
</dbReference>
<evidence type="ECO:0000259" key="8">
    <source>
        <dbReference type="PROSITE" id="PS50235"/>
    </source>
</evidence>
<dbReference type="GO" id="GO:0006508">
    <property type="term" value="P:proteolysis"/>
    <property type="evidence" value="ECO:0007669"/>
    <property type="project" value="UniProtKB-KW"/>
</dbReference>
<dbReference type="EMBL" id="JANCYW010000005">
    <property type="protein sequence ID" value="KAK4535440.1"/>
    <property type="molecule type" value="Genomic_DNA"/>
</dbReference>
<dbReference type="InterPro" id="IPR050164">
    <property type="entry name" value="Peptidase_C19"/>
</dbReference>
<dbReference type="InterPro" id="IPR028889">
    <property type="entry name" value="USP"/>
</dbReference>
<feature type="region of interest" description="Disordered" evidence="7">
    <location>
        <begin position="134"/>
        <end position="167"/>
    </location>
</feature>
<keyword evidence="5 6" id="KW-0788">Thiol protease</keyword>
<comment type="catalytic activity">
    <reaction evidence="1 6">
        <text>Thiol-dependent hydrolysis of ester, thioester, amide, peptide and isopeptide bonds formed by the C-terminal Gly of ubiquitin (a 76-residue protein attached to proteins as an intracellular targeting signal).</text>
        <dbReference type="EC" id="3.4.19.12"/>
    </reaction>
</comment>
<dbReference type="PROSITE" id="PS00972">
    <property type="entry name" value="USP_1"/>
    <property type="match status" value="1"/>
</dbReference>
<dbReference type="GO" id="GO:0004843">
    <property type="term" value="F:cysteine-type deubiquitinase activity"/>
    <property type="evidence" value="ECO:0007669"/>
    <property type="project" value="UniProtKB-UniRule"/>
</dbReference>
<keyword evidence="10" id="KW-1185">Reference proteome</keyword>
<evidence type="ECO:0000256" key="4">
    <source>
        <dbReference type="ARBA" id="ARBA00022801"/>
    </source>
</evidence>
<dbReference type="EC" id="3.4.19.12" evidence="6"/>
<organism evidence="9 10">
    <name type="scientific">Cyanidium caldarium</name>
    <name type="common">Red alga</name>
    <dbReference type="NCBI Taxonomy" id="2771"/>
    <lineage>
        <taxon>Eukaryota</taxon>
        <taxon>Rhodophyta</taxon>
        <taxon>Bangiophyceae</taxon>
        <taxon>Cyanidiales</taxon>
        <taxon>Cyanidiaceae</taxon>
        <taxon>Cyanidium</taxon>
    </lineage>
</organism>
<feature type="region of interest" description="Disordered" evidence="7">
    <location>
        <begin position="184"/>
        <end position="219"/>
    </location>
</feature>
<dbReference type="Proteomes" id="UP001301350">
    <property type="component" value="Unassembled WGS sequence"/>
</dbReference>
<accession>A0AAV9ITK4</accession>
<dbReference type="GO" id="GO:0016579">
    <property type="term" value="P:protein deubiquitination"/>
    <property type="evidence" value="ECO:0007669"/>
    <property type="project" value="InterPro"/>
</dbReference>
<evidence type="ECO:0000256" key="7">
    <source>
        <dbReference type="SAM" id="MobiDB-lite"/>
    </source>
</evidence>
<keyword evidence="2 6" id="KW-0645">Protease</keyword>
<dbReference type="Pfam" id="PF00443">
    <property type="entry name" value="UCH"/>
    <property type="match status" value="1"/>
</dbReference>
<feature type="domain" description="USP" evidence="8">
    <location>
        <begin position="219"/>
        <end position="630"/>
    </location>
</feature>
<dbReference type="InterPro" id="IPR001394">
    <property type="entry name" value="Peptidase_C19_UCH"/>
</dbReference>
<evidence type="ECO:0000313" key="10">
    <source>
        <dbReference type="Proteomes" id="UP001301350"/>
    </source>
</evidence>
<evidence type="ECO:0000256" key="6">
    <source>
        <dbReference type="RuleBase" id="RU366025"/>
    </source>
</evidence>
<gene>
    <name evidence="9" type="ORF">CDCA_CDCA05G1465</name>
</gene>
<comment type="similarity">
    <text evidence="6">Belongs to the peptidase C19 family.</text>
</comment>
<keyword evidence="3 6" id="KW-0833">Ubl conjugation pathway</keyword>
<dbReference type="PROSITE" id="PS50235">
    <property type="entry name" value="USP_3"/>
    <property type="match status" value="1"/>
</dbReference>
<feature type="region of interest" description="Disordered" evidence="7">
    <location>
        <begin position="95"/>
        <end position="118"/>
    </location>
</feature>
<feature type="compositionally biased region" description="Polar residues" evidence="7">
    <location>
        <begin position="99"/>
        <end position="111"/>
    </location>
</feature>
<dbReference type="GO" id="GO:0005634">
    <property type="term" value="C:nucleus"/>
    <property type="evidence" value="ECO:0007669"/>
    <property type="project" value="TreeGrafter"/>
</dbReference>